<sequence>MTRYGWRRHHPPRAAAHEPPFPAWFDVLLCLGPQWRRIEASHRIFVGKQAEVIGAVGRLPCLWLSDKENVSARRQPMVARQQRHFISFLTGANGVGRNPLQSRLSPSPLQQNGSQEARRRFMGVDARGKRHPDRRKCHSHARPRFHVRRGTRQPPRSRQDSSLASVERISQRRHRATYRILDDGDLLRELDVAVFLEERAEA</sequence>
<feature type="region of interest" description="Disordered" evidence="1">
    <location>
        <begin position="97"/>
        <end position="169"/>
    </location>
</feature>
<evidence type="ECO:0000313" key="3">
    <source>
        <dbReference type="Proteomes" id="UP000294576"/>
    </source>
</evidence>
<comment type="caution">
    <text evidence="2">The sequence shown here is derived from an EMBL/GenBank/DDBJ whole genome shotgun (WGS) entry which is preliminary data.</text>
</comment>
<dbReference type="EMBL" id="SMBH01000007">
    <property type="protein sequence ID" value="TCU15248.1"/>
    <property type="molecule type" value="Genomic_DNA"/>
</dbReference>
<feature type="compositionally biased region" description="Polar residues" evidence="1">
    <location>
        <begin position="99"/>
        <end position="115"/>
    </location>
</feature>
<evidence type="ECO:0000256" key="1">
    <source>
        <dbReference type="SAM" id="MobiDB-lite"/>
    </source>
</evidence>
<gene>
    <name evidence="2" type="ORF">EV132_107148</name>
</gene>
<evidence type="ECO:0000313" key="2">
    <source>
        <dbReference type="EMBL" id="TCU15248.1"/>
    </source>
</evidence>
<feature type="compositionally biased region" description="Basic residues" evidence="1">
    <location>
        <begin position="128"/>
        <end position="151"/>
    </location>
</feature>
<organism evidence="2 3">
    <name type="scientific">Rhizobium sullae</name>
    <name type="common">Rhizobium hedysari</name>
    <dbReference type="NCBI Taxonomy" id="50338"/>
    <lineage>
        <taxon>Bacteria</taxon>
        <taxon>Pseudomonadati</taxon>
        <taxon>Pseudomonadota</taxon>
        <taxon>Alphaproteobacteria</taxon>
        <taxon>Hyphomicrobiales</taxon>
        <taxon>Rhizobiaceae</taxon>
        <taxon>Rhizobium/Agrobacterium group</taxon>
        <taxon>Rhizobium</taxon>
    </lineage>
</organism>
<accession>A0A4R3Q2F1</accession>
<protein>
    <submittedName>
        <fullName evidence="2">Uncharacterized protein</fullName>
    </submittedName>
</protein>
<dbReference type="Proteomes" id="UP000294576">
    <property type="component" value="Unassembled WGS sequence"/>
</dbReference>
<reference evidence="2 3" key="1">
    <citation type="submission" date="2019-03" db="EMBL/GenBank/DDBJ databases">
        <title>Genomic Encyclopedia of Type Strains, Phase IV (KMG-V): Genome sequencing to study the core and pangenomes of soil and plant-associated prokaryotes.</title>
        <authorList>
            <person name="Whitman W."/>
        </authorList>
    </citation>
    <scope>NUCLEOTIDE SEQUENCE [LARGE SCALE GENOMIC DNA]</scope>
    <source>
        <strain evidence="2 3">Hc14</strain>
    </source>
</reference>
<proteinExistence type="predicted"/>
<dbReference type="AlphaFoldDB" id="A0A4R3Q2F1"/>
<name>A0A4R3Q2F1_RHISU</name>
<feature type="compositionally biased region" description="Polar residues" evidence="1">
    <location>
        <begin position="154"/>
        <end position="164"/>
    </location>
</feature>